<evidence type="ECO:0000313" key="3">
    <source>
        <dbReference type="Proteomes" id="UP000287547"/>
    </source>
</evidence>
<sequence>MGGSMAAVFISYRSTDHAEAERLALDLRLYGHDVWLDTWELQIGDSVVQKMNDGLTDAAYLVLCYSPNSSVSPWQEREWMSALHRQVSGKGVRLLPVRLTGGDAPAILADIKHVDLTVDWDEGVRALVAAMK</sequence>
<evidence type="ECO:0000259" key="1">
    <source>
        <dbReference type="PROSITE" id="PS50104"/>
    </source>
</evidence>
<dbReference type="AlphaFoldDB" id="A0A428Z1H0"/>
<dbReference type="OrthoDB" id="4961576at2"/>
<reference evidence="2 3" key="1">
    <citation type="submission" date="2018-05" db="EMBL/GenBank/DDBJ databases">
        <title>Evolution of GPA BGCs.</title>
        <authorList>
            <person name="Waglechner N."/>
            <person name="Wright G.D."/>
        </authorList>
    </citation>
    <scope>NUCLEOTIDE SEQUENCE [LARGE SCALE GENOMIC DNA]</scope>
    <source>
        <strain evidence="2 3">A82846</strain>
    </source>
</reference>
<dbReference type="SUPFAM" id="SSF52200">
    <property type="entry name" value="Toll/Interleukin receptor TIR domain"/>
    <property type="match status" value="1"/>
</dbReference>
<protein>
    <submittedName>
        <fullName evidence="2">Toll/interleukin-1 receptor domain-containing protein</fullName>
    </submittedName>
</protein>
<evidence type="ECO:0000313" key="2">
    <source>
        <dbReference type="EMBL" id="RSM78683.1"/>
    </source>
</evidence>
<feature type="domain" description="TIR" evidence="1">
    <location>
        <begin position="4"/>
        <end position="131"/>
    </location>
</feature>
<dbReference type="EMBL" id="QHKI01000035">
    <property type="protein sequence ID" value="RSM78683.1"/>
    <property type="molecule type" value="Genomic_DNA"/>
</dbReference>
<organism evidence="2 3">
    <name type="scientific">Kibdelosporangium aridum</name>
    <dbReference type="NCBI Taxonomy" id="2030"/>
    <lineage>
        <taxon>Bacteria</taxon>
        <taxon>Bacillati</taxon>
        <taxon>Actinomycetota</taxon>
        <taxon>Actinomycetes</taxon>
        <taxon>Pseudonocardiales</taxon>
        <taxon>Pseudonocardiaceae</taxon>
        <taxon>Kibdelosporangium</taxon>
    </lineage>
</organism>
<gene>
    <name evidence="2" type="ORF">DMH04_33005</name>
</gene>
<dbReference type="GO" id="GO:0007165">
    <property type="term" value="P:signal transduction"/>
    <property type="evidence" value="ECO:0007669"/>
    <property type="project" value="InterPro"/>
</dbReference>
<dbReference type="Gene3D" id="3.40.50.10140">
    <property type="entry name" value="Toll/interleukin-1 receptor homology (TIR) domain"/>
    <property type="match status" value="1"/>
</dbReference>
<dbReference type="Proteomes" id="UP000287547">
    <property type="component" value="Unassembled WGS sequence"/>
</dbReference>
<accession>A0A428Z1H0</accession>
<dbReference type="PROSITE" id="PS50104">
    <property type="entry name" value="TIR"/>
    <property type="match status" value="1"/>
</dbReference>
<keyword evidence="2" id="KW-0675">Receptor</keyword>
<dbReference type="Pfam" id="PF13676">
    <property type="entry name" value="TIR_2"/>
    <property type="match status" value="1"/>
</dbReference>
<name>A0A428Z1H0_KIBAR</name>
<comment type="caution">
    <text evidence="2">The sequence shown here is derived from an EMBL/GenBank/DDBJ whole genome shotgun (WGS) entry which is preliminary data.</text>
</comment>
<dbReference type="InterPro" id="IPR000157">
    <property type="entry name" value="TIR_dom"/>
</dbReference>
<proteinExistence type="predicted"/>
<dbReference type="InterPro" id="IPR035897">
    <property type="entry name" value="Toll_tir_struct_dom_sf"/>
</dbReference>